<evidence type="ECO:0000313" key="2">
    <source>
        <dbReference type="EMBL" id="MBW61136.1"/>
    </source>
</evidence>
<feature type="chain" id="PRO_5014863118" evidence="1">
    <location>
        <begin position="21"/>
        <end position="124"/>
    </location>
</feature>
<keyword evidence="1" id="KW-0732">Signal</keyword>
<organism evidence="2">
    <name type="scientific">Anopheles marajoara</name>
    <dbReference type="NCBI Taxonomy" id="58244"/>
    <lineage>
        <taxon>Eukaryota</taxon>
        <taxon>Metazoa</taxon>
        <taxon>Ecdysozoa</taxon>
        <taxon>Arthropoda</taxon>
        <taxon>Hexapoda</taxon>
        <taxon>Insecta</taxon>
        <taxon>Pterygota</taxon>
        <taxon>Neoptera</taxon>
        <taxon>Endopterygota</taxon>
        <taxon>Diptera</taxon>
        <taxon>Nematocera</taxon>
        <taxon>Culicoidea</taxon>
        <taxon>Culicidae</taxon>
        <taxon>Anophelinae</taxon>
        <taxon>Anopheles</taxon>
    </lineage>
</organism>
<accession>A0A2M4C6Y1</accession>
<evidence type="ECO:0000256" key="1">
    <source>
        <dbReference type="SAM" id="SignalP"/>
    </source>
</evidence>
<dbReference type="AlphaFoldDB" id="A0A2M4C6Y1"/>
<dbReference type="EMBL" id="GGFJ01011995">
    <property type="protein sequence ID" value="MBW61136.1"/>
    <property type="molecule type" value="Transcribed_RNA"/>
</dbReference>
<name>A0A2M4C6Y1_9DIPT</name>
<feature type="signal peptide" evidence="1">
    <location>
        <begin position="1"/>
        <end position="20"/>
    </location>
</feature>
<protein>
    <submittedName>
        <fullName evidence="2">Putative secreted protein</fullName>
    </submittedName>
</protein>
<sequence length="124" mass="13700">MDGWRVCCAVLLSFAVFSLSRTPHRACCWRSSGRLVDPRSVGWLVRTGCRFAPPPLSDETLNRREGAAAAVSAVCARCCYVARVLPERDTVVAIVVVDSSTSCWCVRAKFVPSVFDIVWYISQV</sequence>
<proteinExistence type="predicted"/>
<reference evidence="2" key="1">
    <citation type="submission" date="2018-01" db="EMBL/GenBank/DDBJ databases">
        <title>An insight into the sialome of Amazonian anophelines.</title>
        <authorList>
            <person name="Ribeiro J.M."/>
            <person name="Scarpassa V."/>
            <person name="Calvo E."/>
        </authorList>
    </citation>
    <scope>NUCLEOTIDE SEQUENCE</scope>
    <source>
        <tissue evidence="2">Salivary glands</tissue>
    </source>
</reference>